<keyword evidence="2" id="KW-0067">ATP-binding</keyword>
<evidence type="ECO:0000313" key="4">
    <source>
        <dbReference type="EMBL" id="KPK71953.1"/>
    </source>
</evidence>
<name>A0A0S8GH34_UNCW3</name>
<evidence type="ECO:0000256" key="1">
    <source>
        <dbReference type="ARBA" id="ARBA00022741"/>
    </source>
</evidence>
<dbReference type="PATRIC" id="fig|1703780.3.peg.2695"/>
<dbReference type="Pfam" id="PF13181">
    <property type="entry name" value="TPR_8"/>
    <property type="match status" value="1"/>
</dbReference>
<dbReference type="Gene3D" id="3.30.70.1230">
    <property type="entry name" value="Nucleotide cyclase"/>
    <property type="match status" value="1"/>
</dbReference>
<evidence type="ECO:0000259" key="3">
    <source>
        <dbReference type="PROSITE" id="PS50125"/>
    </source>
</evidence>
<gene>
    <name evidence="4" type="ORF">AMJ87_06175</name>
</gene>
<dbReference type="InterPro" id="IPR027417">
    <property type="entry name" value="P-loop_NTPase"/>
</dbReference>
<dbReference type="SUPFAM" id="SSF48452">
    <property type="entry name" value="TPR-like"/>
    <property type="match status" value="2"/>
</dbReference>
<dbReference type="AlphaFoldDB" id="A0A0S8GH34"/>
<accession>A0A0S8GH34</accession>
<dbReference type="SUPFAM" id="SSF55073">
    <property type="entry name" value="Nucleotide cyclase"/>
    <property type="match status" value="1"/>
</dbReference>
<dbReference type="GO" id="GO:0009190">
    <property type="term" value="P:cyclic nucleotide biosynthetic process"/>
    <property type="evidence" value="ECO:0007669"/>
    <property type="project" value="InterPro"/>
</dbReference>
<dbReference type="SMART" id="SM00028">
    <property type="entry name" value="TPR"/>
    <property type="match status" value="6"/>
</dbReference>
<dbReference type="InterPro" id="IPR041664">
    <property type="entry name" value="AAA_16"/>
</dbReference>
<dbReference type="InterPro" id="IPR019734">
    <property type="entry name" value="TPR_rpt"/>
</dbReference>
<protein>
    <recommendedName>
        <fullName evidence="3">Guanylate cyclase domain-containing protein</fullName>
    </recommendedName>
</protein>
<evidence type="ECO:0000313" key="5">
    <source>
        <dbReference type="Proteomes" id="UP000051096"/>
    </source>
</evidence>
<proteinExistence type="predicted"/>
<dbReference type="PANTHER" id="PTHR16305:SF28">
    <property type="entry name" value="GUANYLATE CYCLASE DOMAIN-CONTAINING PROTEIN"/>
    <property type="match status" value="1"/>
</dbReference>
<dbReference type="GO" id="GO:0004016">
    <property type="term" value="F:adenylate cyclase activity"/>
    <property type="evidence" value="ECO:0007669"/>
    <property type="project" value="TreeGrafter"/>
</dbReference>
<reference evidence="4 5" key="1">
    <citation type="journal article" date="2015" name="Microbiome">
        <title>Genomic resolution of linkages in carbon, nitrogen, and sulfur cycling among widespread estuary sediment bacteria.</title>
        <authorList>
            <person name="Baker B.J."/>
            <person name="Lazar C.S."/>
            <person name="Teske A.P."/>
            <person name="Dick G.J."/>
        </authorList>
    </citation>
    <scope>NUCLEOTIDE SEQUENCE [LARGE SCALE GENOMIC DNA]</scope>
    <source>
        <strain evidence="4">SM23_60</strain>
    </source>
</reference>
<dbReference type="PANTHER" id="PTHR16305">
    <property type="entry name" value="TESTICULAR SOLUBLE ADENYLYL CYCLASE"/>
    <property type="match status" value="1"/>
</dbReference>
<dbReference type="Pfam" id="PF13191">
    <property type="entry name" value="AAA_16"/>
    <property type="match status" value="1"/>
</dbReference>
<comment type="caution">
    <text evidence="4">The sequence shown here is derived from an EMBL/GenBank/DDBJ whole genome shotgun (WGS) entry which is preliminary data.</text>
</comment>
<sequence>MRTCPVCDGEVTTDAAFCSHCGVTLQREGAVAGATDRLRELGGEIRMLSVFFVNFNGFETCVEQQIDKDVMIELRECLAEVETFIRSFKGTANQIVADTRVLAVFGAPKAHKDDPLRALNCALEIKNWWKHKKDEKMLLKNIDMTIGIHTGRAFFGYIIEAYSFLTVIGDTINIAARLTGLCRSDEILISESTYNRLAHYVDAEHIGERSVKGRTTKVDTYLVKGIKKEPQITPAQKLPFCGRRTELEKLKDIAARAQEKEAQYCMISGQMGIGKTRLKEEFEQYITESDEFDYIETHCSVEIESPYFPFKFLLKQYFKINEYDTKEIVKSKIRDTIAQKGLAPRHIDGVKHLFETDLTRLNREELLRINEEIYASMKQLIKHECRDKSLVLIFEEFHKADEMSKYIMSYLASELKNEPVMFLMVNVSKDFVAHINVPIQEINLLPLSMNEIKELVGSILGEVDEKVIDFFFRSAGGNPLFTIEAIRNTRRTKIIKNVSGRWLLDKDQRLSFLDDLYGVVMSTIDSLASSYRLIIDYASVIGYSFSLRVLDRLLTRAHLHEQLDYLITEGYIILSKNDDDPVYVFRHNLLKDAAYTVLPLRKRKEIHRHVAALLEEIYVHQLDDFYESIGHHSLSCEDFKKAAHYFKRAGDKAKNLYAFNQAISLYNAVLKINRERKGEVSTDTVRDVFLNFSDLYEITGDVQKMIKMAEQGLRSAREDKQHVQEMNFMERYAYGLFLNNQLDKSAELLLTSIEQCDEDSPEILSIMHSDLGLLYQTKFEYEKSILEYNTSWRIARDNAMKKAEIVCLLNLARIHTNLGNYERALEYLNYGIDELISDDMRWQVQFKAMIGTIYYRIWDLEKADVVLRECLTQADDIGHTEVSIKTALQLAIINTIEEKTKIAQEYVGHADSKITFMIREKLMAEINLMKAAVYHRLGDHTRARNLLTSALSIAEKLEDTEIICSCYALMSIVDSENSMKHAMTALDAAERIKLPPLIALALYRVTQGYLNENNSEKSRYYGRKALLMYDDVKMRLTDGHRKKYVQRPEYVQLLEI</sequence>
<dbReference type="GO" id="GO:0005524">
    <property type="term" value="F:ATP binding"/>
    <property type="evidence" value="ECO:0007669"/>
    <property type="project" value="UniProtKB-KW"/>
</dbReference>
<dbReference type="Gene3D" id="3.40.50.300">
    <property type="entry name" value="P-loop containing nucleotide triphosphate hydrolases"/>
    <property type="match status" value="1"/>
</dbReference>
<keyword evidence="1" id="KW-0547">Nucleotide-binding</keyword>
<dbReference type="Gene3D" id="1.25.40.10">
    <property type="entry name" value="Tetratricopeptide repeat domain"/>
    <property type="match status" value="3"/>
</dbReference>
<dbReference type="InterPro" id="IPR029787">
    <property type="entry name" value="Nucleotide_cyclase"/>
</dbReference>
<feature type="domain" description="Guanylate cyclase" evidence="3">
    <location>
        <begin position="49"/>
        <end position="179"/>
    </location>
</feature>
<dbReference type="SMART" id="SM00044">
    <property type="entry name" value="CYCc"/>
    <property type="match status" value="1"/>
</dbReference>
<dbReference type="Pfam" id="PF13374">
    <property type="entry name" value="TPR_10"/>
    <property type="match status" value="1"/>
</dbReference>
<dbReference type="InterPro" id="IPR011990">
    <property type="entry name" value="TPR-like_helical_dom_sf"/>
</dbReference>
<dbReference type="GO" id="GO:0005737">
    <property type="term" value="C:cytoplasm"/>
    <property type="evidence" value="ECO:0007669"/>
    <property type="project" value="TreeGrafter"/>
</dbReference>
<dbReference type="EMBL" id="LJUO01000047">
    <property type="protein sequence ID" value="KPK71953.1"/>
    <property type="molecule type" value="Genomic_DNA"/>
</dbReference>
<evidence type="ECO:0000256" key="2">
    <source>
        <dbReference type="ARBA" id="ARBA00022840"/>
    </source>
</evidence>
<organism evidence="4 5">
    <name type="scientific">candidate division WOR_3 bacterium SM23_60</name>
    <dbReference type="NCBI Taxonomy" id="1703780"/>
    <lineage>
        <taxon>Bacteria</taxon>
        <taxon>Bacteria division WOR-3</taxon>
    </lineage>
</organism>
<dbReference type="GO" id="GO:0035556">
    <property type="term" value="P:intracellular signal transduction"/>
    <property type="evidence" value="ECO:0007669"/>
    <property type="project" value="InterPro"/>
</dbReference>
<dbReference type="PROSITE" id="PS50125">
    <property type="entry name" value="GUANYLATE_CYCLASE_2"/>
    <property type="match status" value="1"/>
</dbReference>
<dbReference type="InterPro" id="IPR001054">
    <property type="entry name" value="A/G_cyclase"/>
</dbReference>
<dbReference type="Pfam" id="PF00211">
    <property type="entry name" value="Guanylate_cyc"/>
    <property type="match status" value="1"/>
</dbReference>
<dbReference type="SUPFAM" id="SSF52540">
    <property type="entry name" value="P-loop containing nucleoside triphosphate hydrolases"/>
    <property type="match status" value="1"/>
</dbReference>
<dbReference type="Proteomes" id="UP000051096">
    <property type="component" value="Unassembled WGS sequence"/>
</dbReference>
<dbReference type="CDD" id="cd07302">
    <property type="entry name" value="CHD"/>
    <property type="match status" value="1"/>
</dbReference>